<feature type="coiled-coil region" evidence="1">
    <location>
        <begin position="490"/>
        <end position="561"/>
    </location>
</feature>
<protein>
    <submittedName>
        <fullName evidence="2">Uncharacterized protein</fullName>
    </submittedName>
</protein>
<dbReference type="Proteomes" id="UP000195570">
    <property type="component" value="Unassembled WGS sequence"/>
</dbReference>
<dbReference type="PANTHER" id="PTHR44927">
    <property type="entry name" value="FK506-BINDING PROTEIN 15"/>
    <property type="match status" value="1"/>
</dbReference>
<dbReference type="AlphaFoldDB" id="A0A1G4HY87"/>
<keyword evidence="1" id="KW-0175">Coiled coil</keyword>
<evidence type="ECO:0000313" key="3">
    <source>
        <dbReference type="Proteomes" id="UP000195570"/>
    </source>
</evidence>
<feature type="coiled-coil region" evidence="1">
    <location>
        <begin position="290"/>
        <end position="317"/>
    </location>
</feature>
<dbReference type="PANTHER" id="PTHR44927:SF1">
    <property type="entry name" value="FK506-BINDING PROTEIN 15"/>
    <property type="match status" value="1"/>
</dbReference>
<dbReference type="GeneID" id="92382944"/>
<organism evidence="2 3">
    <name type="scientific">Trypanosoma equiperdum</name>
    <dbReference type="NCBI Taxonomy" id="5694"/>
    <lineage>
        <taxon>Eukaryota</taxon>
        <taxon>Discoba</taxon>
        <taxon>Euglenozoa</taxon>
        <taxon>Kinetoplastea</taxon>
        <taxon>Metakinetoplastina</taxon>
        <taxon>Trypanosomatida</taxon>
        <taxon>Trypanosomatidae</taxon>
        <taxon>Trypanosoma</taxon>
    </lineage>
</organism>
<name>A0A1G4HY87_TRYEQ</name>
<evidence type="ECO:0000313" key="2">
    <source>
        <dbReference type="EMBL" id="SCU64266.1"/>
    </source>
</evidence>
<sequence>MAAQHTCLVRVNLYLFDEKSGQYEDYGPVGCTIIGTLSDPPIYKMGCYDERSEYLCTAVITSNNETGACIALQEGGYVSFKDEQGRCWSMLFEEEDEAIKFCAHVTVAMYGVSGSPEQSIIACDVTMGNRDRIILANDQVKVRYICWVIQAENPRKELPTLGSKLDGNLHDDKPVALCVPTNHLSVTPDMRGFEGMLIGMTEKGSRFVVVPSKVRRGAGAQVHTCFFMHVVKKKDTLTGEGNNSGVVPFLTSPSNMSGQKADGVSNLSPDAAYAVPPPPAGFNREQLSAVDRLRDCAELLTRQLQSIRQQLDVFMNDVKLFERDTKPHSLSSAQVEYSVQKLMSDTEQNKELLSQKEITLKQMEEKNRDLQKKVEKFSATTNMLAEEKKSTINLLNENKLDLDRRLADAQAQLTRIHSEREDVSRHLSSIKQLLHVTDQDIKTEKRSLQVASVVLQTNKAKLAAAEAAHTEESSRRKIMESNATTLNDQLRSITDDIRLKEGQIEEQRQKIESDKLHYVQLIEDERGKGAEDVRELRQELLEELSVRERRYQEERQRVAQDSFERGRFQGIEDAQNEALVEADAATQELSITIQRRKAELNAMCVRLRVAKEQNEADECRVGAQVVVLEKTISTVTAQNTQMEVELNSLKTAADRVESDVFASMRSTVEKLSHPIGRDDLLALIHSLRMNENVSYDFETKREEERQAAIDRERREVMEWVSGTIKGDIVRFPPTHVPYFADGVELNSGGTGPLEEGGQLSHIVELRFDDINNAKESEKCCLDDVNALYRSLLLEITCGKSL</sequence>
<dbReference type="RefSeq" id="XP_067076049.1">
    <property type="nucleotide sequence ID" value="XM_067219948.1"/>
</dbReference>
<dbReference type="VEuPathDB" id="TriTrypDB:TEOVI_000901000"/>
<keyword evidence="3" id="KW-1185">Reference proteome</keyword>
<accession>A0A1G4HY87</accession>
<feature type="coiled-coil region" evidence="1">
    <location>
        <begin position="346"/>
        <end position="412"/>
    </location>
</feature>
<dbReference type="EMBL" id="CZPT02000029">
    <property type="protein sequence ID" value="SCU64266.1"/>
    <property type="molecule type" value="Genomic_DNA"/>
</dbReference>
<gene>
    <name evidence="2" type="ORF">TEOVI_000901000</name>
</gene>
<proteinExistence type="predicted"/>
<evidence type="ECO:0000256" key="1">
    <source>
        <dbReference type="SAM" id="Coils"/>
    </source>
</evidence>
<reference evidence="2" key="1">
    <citation type="submission" date="2016-09" db="EMBL/GenBank/DDBJ databases">
        <authorList>
            <person name="Hebert L."/>
            <person name="Moumen B."/>
        </authorList>
    </citation>
    <scope>NUCLEOTIDE SEQUENCE [LARGE SCALE GENOMIC DNA]</scope>
    <source>
        <strain evidence="2">OVI</strain>
    </source>
</reference>
<comment type="caution">
    <text evidence="2">The sequence shown here is derived from an EMBL/GenBank/DDBJ whole genome shotgun (WGS) entry which is preliminary data.</text>
</comment>